<sequence>MSFIQTIPPNYKVPLVGIEVDPSQAGTPVQNLEALLVGYKIAAGTAVADVPIAVGNVQAAKTFFGDGSPLARAFEKYFTVDQGTPIVCLPITPPAAGVAATGTLTLAASSVVAGTLALYVAGQKVSVSIATADTAAQVATKVAAAITAATSLPLTATASTNTVALTAKWKGLTGNEIRIEDSILGVNGGEVLPAGLTITYPANNVLSGGTGVPDWTAGIANLGDEPYEWVSMPFTDTGSLSAWDLEYGFTDSGRWGWMRQTYGSVFSARKDTYSGHAAWGATYNSPVISVLEDELTSPSPTWETAAIYTARAAKSLGADPALPLHTLELTGHIPAPRQDRFNHSELNALAQVGLAIKGALAGNVSTILREQTQYQKNVFGRPDNAYELVTTLATLATIFRRLRQGVEQKFGRCKLANDGTRFGPGQVIATPKNIKAELVALYRQMEYDGLVENGDAFIKALIVQRSTTEPTTVEVLFPPDIINSLRRFNVRAQFRLQFATAV</sequence>
<reference evidence="4" key="1">
    <citation type="submission" date="2018-05" db="EMBL/GenBank/DDBJ databases">
        <title>Complete Genome Sequence of Methylobacterium sp. 17SD2-17.</title>
        <authorList>
            <person name="Srinivasan S."/>
        </authorList>
    </citation>
    <scope>NUCLEOTIDE SEQUENCE [LARGE SCALE GENOMIC DNA]</scope>
    <source>
        <strain evidence="4">17SD2-17</strain>
    </source>
</reference>
<evidence type="ECO:0000256" key="1">
    <source>
        <dbReference type="ARBA" id="ARBA00008005"/>
    </source>
</evidence>
<dbReference type="PIRSF" id="PIRSF007349">
    <property type="entry name" value="Tsp_L"/>
    <property type="match status" value="1"/>
</dbReference>
<feature type="domain" description="Tail sheath protein C-terminal" evidence="2">
    <location>
        <begin position="383"/>
        <end position="495"/>
    </location>
</feature>
<protein>
    <submittedName>
        <fullName evidence="3">Phage tail protein</fullName>
    </submittedName>
</protein>
<proteinExistence type="inferred from homology"/>
<keyword evidence="4" id="KW-1185">Reference proteome</keyword>
<dbReference type="OrthoDB" id="5442644at2"/>
<evidence type="ECO:0000313" key="3">
    <source>
        <dbReference type="EMBL" id="AWN43166.1"/>
    </source>
</evidence>
<dbReference type="EMBL" id="CP029550">
    <property type="protein sequence ID" value="AWN43166.1"/>
    <property type="molecule type" value="Genomic_DNA"/>
</dbReference>
<evidence type="ECO:0000259" key="2">
    <source>
        <dbReference type="Pfam" id="PF17482"/>
    </source>
</evidence>
<name>A0A2U8WCZ1_9HYPH</name>
<comment type="similarity">
    <text evidence="1">Belongs to the myoviridae tail sheath protein family.</text>
</comment>
<dbReference type="KEGG" id="mets:DK389_25060"/>
<evidence type="ECO:0000313" key="4">
    <source>
        <dbReference type="Proteomes" id="UP000245926"/>
    </source>
</evidence>
<dbReference type="RefSeq" id="WP_109893710.1">
    <property type="nucleotide sequence ID" value="NZ_CP029550.1"/>
</dbReference>
<dbReference type="AlphaFoldDB" id="A0A2U8WCZ1"/>
<accession>A0A2U8WCZ1</accession>
<organism evidence="3 4">
    <name type="scientific">Methylobacterium durans</name>
    <dbReference type="NCBI Taxonomy" id="2202825"/>
    <lineage>
        <taxon>Bacteria</taxon>
        <taxon>Pseudomonadati</taxon>
        <taxon>Pseudomonadota</taxon>
        <taxon>Alphaproteobacteria</taxon>
        <taxon>Hyphomicrobiales</taxon>
        <taxon>Methylobacteriaceae</taxon>
        <taxon>Methylobacterium</taxon>
    </lineage>
</organism>
<dbReference type="Pfam" id="PF17482">
    <property type="entry name" value="Phage_sheath_1C"/>
    <property type="match status" value="1"/>
</dbReference>
<gene>
    <name evidence="3" type="ORF">DK389_25060</name>
</gene>
<dbReference type="InterPro" id="IPR020287">
    <property type="entry name" value="Tail_sheath_C"/>
</dbReference>
<dbReference type="InterPro" id="IPR007067">
    <property type="entry name" value="Tail_sheath"/>
</dbReference>
<dbReference type="Proteomes" id="UP000245926">
    <property type="component" value="Chromosome"/>
</dbReference>